<dbReference type="SMART" id="SM00195">
    <property type="entry name" value="DSPc"/>
    <property type="match status" value="1"/>
</dbReference>
<keyword evidence="1" id="KW-0812">Transmembrane</keyword>
<sequence>MGAAPAKQGGILWKRGVMWLLLLAPLFFISYNFANNYTAQRDDIGTMVFAWEKHIPLWPWSIVPYWSIDLLYGLSFLLPRDRAEMDRHGLRLLSAQFICILGFLVWPLQFTVTRPELSGTFGTLFDILMGFDKPYNQAPSLHITLLIVLWVCFARHTTGAWRWLLHGWFALIGLSVLTTWQHHFIDLPTGVLAGWLCVWLWPENGPGPLRLWRLTTEPKRWSLALKYLLASLMLLALATKLGGAWLWLLWPALSLALVALNYAAFGAQGFQKQANGQLSWAVSWLYGPYLLGAWLNSRAWTRKHPQADEVIDGVYLGRIPSQQQQAGFSAIVDLCAELPISVKTPGYRALPVLDLTAPDASTCLQAAKAIESLRKTYPDKVLVCCALGYSRSATALAAWLLYSKRCSSTDAALALIRQARPQVVLQQPQLLAIEMMLQLPETAGNRGLDNAY</sequence>
<feature type="transmembrane region" description="Helical" evidence="1">
    <location>
        <begin position="57"/>
        <end position="78"/>
    </location>
</feature>
<dbReference type="Gene3D" id="3.90.190.10">
    <property type="entry name" value="Protein tyrosine phosphatase superfamily"/>
    <property type="match status" value="1"/>
</dbReference>
<keyword evidence="1" id="KW-0472">Membrane</keyword>
<keyword evidence="4" id="KW-1185">Reference proteome</keyword>
<dbReference type="Pfam" id="PF00782">
    <property type="entry name" value="DSPc"/>
    <property type="match status" value="1"/>
</dbReference>
<dbReference type="PROSITE" id="PS50056">
    <property type="entry name" value="TYR_PHOSPHATASE_2"/>
    <property type="match status" value="1"/>
</dbReference>
<dbReference type="CDD" id="cd14527">
    <property type="entry name" value="DSP_bac"/>
    <property type="match status" value="1"/>
</dbReference>
<dbReference type="InterPro" id="IPR000340">
    <property type="entry name" value="Dual-sp_phosphatase_cat-dom"/>
</dbReference>
<dbReference type="PANTHER" id="PTHR47216:SF4">
    <property type="entry name" value="OS01G0859400 PROTEIN"/>
    <property type="match status" value="1"/>
</dbReference>
<organism evidence="3 4">
    <name type="scientific">Pseudomonas segetis</name>
    <dbReference type="NCBI Taxonomy" id="298908"/>
    <lineage>
        <taxon>Bacteria</taxon>
        <taxon>Pseudomonadati</taxon>
        <taxon>Pseudomonadota</taxon>
        <taxon>Gammaproteobacteria</taxon>
        <taxon>Pseudomonadales</taxon>
        <taxon>Pseudomonadaceae</taxon>
        <taxon>Pseudomonas</taxon>
    </lineage>
</organism>
<dbReference type="InterPro" id="IPR020422">
    <property type="entry name" value="TYR_PHOSPHATASE_DUAL_dom"/>
</dbReference>
<feature type="transmembrane region" description="Helical" evidence="1">
    <location>
        <begin position="245"/>
        <end position="265"/>
    </location>
</feature>
<evidence type="ECO:0000313" key="3">
    <source>
        <dbReference type="EMBL" id="SNS56161.1"/>
    </source>
</evidence>
<protein>
    <submittedName>
        <fullName evidence="3">Dual specificity phosphatase, catalytic domain</fullName>
    </submittedName>
</protein>
<dbReference type="AlphaFoldDB" id="A0A239FHD6"/>
<dbReference type="InterPro" id="IPR000387">
    <property type="entry name" value="Tyr_Pase_dom"/>
</dbReference>
<gene>
    <name evidence="3" type="ORF">SAMN05216255_2610</name>
</gene>
<keyword evidence="1" id="KW-1133">Transmembrane helix</keyword>
<dbReference type="Proteomes" id="UP000242915">
    <property type="component" value="Unassembled WGS sequence"/>
</dbReference>
<accession>A0A239FHD6</accession>
<evidence type="ECO:0000256" key="1">
    <source>
        <dbReference type="SAM" id="Phobius"/>
    </source>
</evidence>
<feature type="transmembrane region" description="Helical" evidence="1">
    <location>
        <begin position="277"/>
        <end position="295"/>
    </location>
</feature>
<dbReference type="InterPro" id="IPR029021">
    <property type="entry name" value="Prot-tyrosine_phosphatase-like"/>
</dbReference>
<name>A0A239FHD6_9PSED</name>
<dbReference type="PANTHER" id="PTHR47216">
    <property type="match status" value="1"/>
</dbReference>
<dbReference type="SUPFAM" id="SSF52799">
    <property type="entry name" value="(Phosphotyrosine protein) phosphatases II"/>
    <property type="match status" value="1"/>
</dbReference>
<proteinExistence type="predicted"/>
<evidence type="ECO:0000259" key="2">
    <source>
        <dbReference type="PROSITE" id="PS50056"/>
    </source>
</evidence>
<dbReference type="EMBL" id="FZOG01000003">
    <property type="protein sequence ID" value="SNS56161.1"/>
    <property type="molecule type" value="Genomic_DNA"/>
</dbReference>
<evidence type="ECO:0000313" key="4">
    <source>
        <dbReference type="Proteomes" id="UP000242915"/>
    </source>
</evidence>
<dbReference type="CDD" id="cd03386">
    <property type="entry name" value="PAP2_Aur1_like"/>
    <property type="match status" value="1"/>
</dbReference>
<feature type="transmembrane region" description="Helical" evidence="1">
    <location>
        <begin position="90"/>
        <end position="108"/>
    </location>
</feature>
<feature type="domain" description="Tyrosine specific protein phosphatases" evidence="2">
    <location>
        <begin position="361"/>
        <end position="431"/>
    </location>
</feature>
<feature type="transmembrane region" description="Helical" evidence="1">
    <location>
        <begin position="12"/>
        <end position="33"/>
    </location>
</feature>
<reference evidence="4" key="1">
    <citation type="submission" date="2017-06" db="EMBL/GenBank/DDBJ databases">
        <authorList>
            <person name="Varghese N."/>
            <person name="Submissions S."/>
        </authorList>
    </citation>
    <scope>NUCLEOTIDE SEQUENCE [LARGE SCALE GENOMIC DNA]</scope>
    <source>
        <strain evidence="4">CIP 108523</strain>
    </source>
</reference>
<feature type="transmembrane region" description="Helical" evidence="1">
    <location>
        <begin position="160"/>
        <end position="177"/>
    </location>
</feature>